<dbReference type="HOGENOM" id="CLU_1700902_0_0_6"/>
<dbReference type="Pfam" id="PF18809">
    <property type="entry name" value="PBECR1"/>
    <property type="match status" value="1"/>
</dbReference>
<evidence type="ECO:0000256" key="1">
    <source>
        <dbReference type="SAM" id="MobiDB-lite"/>
    </source>
</evidence>
<dbReference type="InterPro" id="IPR041092">
    <property type="entry name" value="PBECR1"/>
</dbReference>
<evidence type="ECO:0000259" key="2">
    <source>
        <dbReference type="Pfam" id="PF18809"/>
    </source>
</evidence>
<accession>N8QE40</accession>
<name>N8QE40_9GAMM</name>
<dbReference type="PATRIC" id="fig|1217715.3.peg.2355"/>
<dbReference type="EMBL" id="APOH01000015">
    <property type="protein sequence ID" value="ENU19554.1"/>
    <property type="molecule type" value="Genomic_DNA"/>
</dbReference>
<sequence length="148" mass="16697">MTELIGFDSASSSQVPRTAEENISRGRAAMRVVLKTKHDFDHAMYRQDMGWIDFVWGDAGKVRPNGKTKGGKGIVHILEARMRKDGYSATQAHALVYRMVTVLAKGKILRTFKHDLSSQTVIEHQGYEATLIKTDSNEWLLSGWKVFD</sequence>
<evidence type="ECO:0000313" key="3">
    <source>
        <dbReference type="EMBL" id="ENU19554.1"/>
    </source>
</evidence>
<reference evidence="3 4" key="1">
    <citation type="submission" date="2013-02" db="EMBL/GenBank/DDBJ databases">
        <title>The Genome Sequence of Acinetobacter sp. ANC 3994.</title>
        <authorList>
            <consortium name="The Broad Institute Genome Sequencing Platform"/>
            <consortium name="The Broad Institute Genome Sequencing Center for Infectious Disease"/>
            <person name="Cerqueira G."/>
            <person name="Feldgarden M."/>
            <person name="Courvalin P."/>
            <person name="Perichon B."/>
            <person name="Grillot-Courvalin C."/>
            <person name="Clermont D."/>
            <person name="Rocha E."/>
            <person name="Yoon E.-J."/>
            <person name="Nemec A."/>
            <person name="Walker B."/>
            <person name="Young S.K."/>
            <person name="Zeng Q."/>
            <person name="Gargeya S."/>
            <person name="Fitzgerald M."/>
            <person name="Haas B."/>
            <person name="Abouelleil A."/>
            <person name="Alvarado L."/>
            <person name="Arachchi H.M."/>
            <person name="Berlin A.M."/>
            <person name="Chapman S.B."/>
            <person name="Dewar J."/>
            <person name="Goldberg J."/>
            <person name="Griggs A."/>
            <person name="Gujja S."/>
            <person name="Hansen M."/>
            <person name="Howarth C."/>
            <person name="Imamovic A."/>
            <person name="Larimer J."/>
            <person name="McCowan C."/>
            <person name="Murphy C."/>
            <person name="Neiman D."/>
            <person name="Pearson M."/>
            <person name="Priest M."/>
            <person name="Roberts A."/>
            <person name="Saif S."/>
            <person name="Shea T."/>
            <person name="Sisk P."/>
            <person name="Sykes S."/>
            <person name="Wortman J."/>
            <person name="Nusbaum C."/>
            <person name="Birren B."/>
        </authorList>
    </citation>
    <scope>NUCLEOTIDE SEQUENCE [LARGE SCALE GENOMIC DNA]</scope>
    <source>
        <strain evidence="3 4">ANC 3994</strain>
    </source>
</reference>
<dbReference type="OrthoDB" id="9151960at2"/>
<proteinExistence type="predicted"/>
<dbReference type="RefSeq" id="WP_004648938.1">
    <property type="nucleotide sequence ID" value="NZ_KB849164.1"/>
</dbReference>
<dbReference type="AlphaFoldDB" id="N8QE40"/>
<protein>
    <recommendedName>
        <fullName evidence="2">Phage-Barnase-EndoU-ColicinE5/D-RelE-like nuclease domain-containing protein</fullName>
    </recommendedName>
</protein>
<evidence type="ECO:0000313" key="4">
    <source>
        <dbReference type="Proteomes" id="UP000013086"/>
    </source>
</evidence>
<feature type="region of interest" description="Disordered" evidence="1">
    <location>
        <begin position="1"/>
        <end position="22"/>
    </location>
</feature>
<comment type="caution">
    <text evidence="3">The sequence shown here is derived from an EMBL/GenBank/DDBJ whole genome shotgun (WGS) entry which is preliminary data.</text>
</comment>
<organism evidence="3 4">
    <name type="scientific">Acinetobacter bohemicus ANC 3994</name>
    <dbReference type="NCBI Taxonomy" id="1217715"/>
    <lineage>
        <taxon>Bacteria</taxon>
        <taxon>Pseudomonadati</taxon>
        <taxon>Pseudomonadota</taxon>
        <taxon>Gammaproteobacteria</taxon>
        <taxon>Moraxellales</taxon>
        <taxon>Moraxellaceae</taxon>
        <taxon>Acinetobacter</taxon>
    </lineage>
</organism>
<feature type="domain" description="Phage-Barnase-EndoU-ColicinE5/D-RelE-like nuclease" evidence="2">
    <location>
        <begin position="43"/>
        <end position="145"/>
    </location>
</feature>
<dbReference type="Proteomes" id="UP000013086">
    <property type="component" value="Unassembled WGS sequence"/>
</dbReference>
<gene>
    <name evidence="3" type="ORF">F994_02414</name>
</gene>